<evidence type="ECO:0008006" key="3">
    <source>
        <dbReference type="Google" id="ProtNLM"/>
    </source>
</evidence>
<reference evidence="2" key="1">
    <citation type="submission" date="2015-07" db="EMBL/GenBank/DDBJ databases">
        <title>MeaNS - Measles Nucleotide Surveillance Program.</title>
        <authorList>
            <person name="Tran T."/>
            <person name="Druce J."/>
        </authorList>
    </citation>
    <scope>NUCLEOTIDE SEQUENCE</scope>
    <source>
        <strain evidence="2">UCB-OBI-ISO-001</strain>
        <tissue evidence="2">Gonad</tissue>
    </source>
</reference>
<sequence length="60" mass="6622">MCCSPLSLSASALVLTCICQEVCSLWRSQNCSKNIFAPNCSGIKKRVRIAKKFEMIILAL</sequence>
<proteinExistence type="predicted"/>
<feature type="chain" id="PRO_5005583097" description="Secreted protein" evidence="1">
    <location>
        <begin position="25"/>
        <end position="60"/>
    </location>
</feature>
<organism evidence="2">
    <name type="scientific">Octopus bimaculoides</name>
    <name type="common">California two-spotted octopus</name>
    <dbReference type="NCBI Taxonomy" id="37653"/>
    <lineage>
        <taxon>Eukaryota</taxon>
        <taxon>Metazoa</taxon>
        <taxon>Spiralia</taxon>
        <taxon>Lophotrochozoa</taxon>
        <taxon>Mollusca</taxon>
        <taxon>Cephalopoda</taxon>
        <taxon>Coleoidea</taxon>
        <taxon>Octopodiformes</taxon>
        <taxon>Octopoda</taxon>
        <taxon>Incirrata</taxon>
        <taxon>Octopodidae</taxon>
        <taxon>Octopus</taxon>
    </lineage>
</organism>
<dbReference type="AlphaFoldDB" id="A0A0L8GH28"/>
<dbReference type="EMBL" id="KQ421859">
    <property type="protein sequence ID" value="KOF76154.1"/>
    <property type="molecule type" value="Genomic_DNA"/>
</dbReference>
<accession>A0A0L8GH28</accession>
<feature type="signal peptide" evidence="1">
    <location>
        <begin position="1"/>
        <end position="24"/>
    </location>
</feature>
<keyword evidence="1" id="KW-0732">Signal</keyword>
<evidence type="ECO:0000313" key="2">
    <source>
        <dbReference type="EMBL" id="KOF76154.1"/>
    </source>
</evidence>
<protein>
    <recommendedName>
        <fullName evidence="3">Secreted protein</fullName>
    </recommendedName>
</protein>
<evidence type="ECO:0000256" key="1">
    <source>
        <dbReference type="SAM" id="SignalP"/>
    </source>
</evidence>
<name>A0A0L8GH28_OCTBM</name>
<gene>
    <name evidence="2" type="ORF">OCBIM_22033704mg</name>
</gene>